<dbReference type="OrthoDB" id="9799320at2"/>
<dbReference type="Pfam" id="PF02657">
    <property type="entry name" value="SufE"/>
    <property type="match status" value="1"/>
</dbReference>
<feature type="domain" description="Fe-S metabolism associated" evidence="2">
    <location>
        <begin position="41"/>
        <end position="158"/>
    </location>
</feature>
<sequence length="174" mass="19737">MTLFLLVVIRAGKRPNSQERAVDKGAAPEESIAQAQQTIVDSFQCLGNWMARYEYLIDLGRSLPDFPEKWRTEANRLHGCQAQVWMVSELRDYKLFFQARSDSAIVTGLLALLMQVYSGRLPQEILSHPPDFLRAIELEQHLSPNRANGLFHMMERIRLEAQGALDAEAAKAKP</sequence>
<dbReference type="EMBL" id="CP032153">
    <property type="protein sequence ID" value="AYN20687.1"/>
    <property type="molecule type" value="Genomic_DNA"/>
</dbReference>
<protein>
    <submittedName>
        <fullName evidence="3">SufE family protein</fullName>
    </submittedName>
</protein>
<dbReference type="PANTHER" id="PTHR43597:SF5">
    <property type="entry name" value="SUFE-LIKE PROTEIN 2, CHLOROPLASTIC"/>
    <property type="match status" value="1"/>
</dbReference>
<evidence type="ECO:0000256" key="1">
    <source>
        <dbReference type="ARBA" id="ARBA00010282"/>
    </source>
</evidence>
<name>A0A3G2HUH5_9BURK</name>
<reference evidence="3 4" key="1">
    <citation type="submission" date="2018-09" db="EMBL/GenBank/DDBJ databases">
        <title>Complete genome sequence of the hydrocarbonoclastic bacterium Alcaligenes aquatilis QD168, isolated from a crude-oil polluted marine sediment of Central Chile.</title>
        <authorList>
            <person name="Duran R.E."/>
            <person name="Barra B."/>
            <person name="Salva-Serra F."/>
            <person name="Mendez V."/>
            <person name="Moore E.R.B."/>
            <person name="Seeger M."/>
        </authorList>
    </citation>
    <scope>NUCLEOTIDE SEQUENCE [LARGE SCALE GENOMIC DNA]</scope>
    <source>
        <strain evidence="3 4">QD168</strain>
    </source>
</reference>
<dbReference type="Proteomes" id="UP000268070">
    <property type="component" value="Chromosome"/>
</dbReference>
<evidence type="ECO:0000313" key="3">
    <source>
        <dbReference type="EMBL" id="AYN20687.1"/>
    </source>
</evidence>
<evidence type="ECO:0000259" key="2">
    <source>
        <dbReference type="Pfam" id="PF02657"/>
    </source>
</evidence>
<dbReference type="KEGG" id="aaqu:D3M96_09215"/>
<dbReference type="SUPFAM" id="SSF82649">
    <property type="entry name" value="SufE/NifU"/>
    <property type="match status" value="1"/>
</dbReference>
<gene>
    <name evidence="3" type="ORF">D3M96_09215</name>
</gene>
<dbReference type="AlphaFoldDB" id="A0A3G2HUH5"/>
<dbReference type="InterPro" id="IPR003808">
    <property type="entry name" value="Fe-S_metab-assoc_dom"/>
</dbReference>
<evidence type="ECO:0000313" key="4">
    <source>
        <dbReference type="Proteomes" id="UP000268070"/>
    </source>
</evidence>
<dbReference type="PANTHER" id="PTHR43597">
    <property type="entry name" value="SULFUR ACCEPTOR PROTEIN CSDE"/>
    <property type="match status" value="1"/>
</dbReference>
<organism evidence="3 4">
    <name type="scientific">Alcaligenes aquatilis</name>
    <dbReference type="NCBI Taxonomy" id="323284"/>
    <lineage>
        <taxon>Bacteria</taxon>
        <taxon>Pseudomonadati</taxon>
        <taxon>Pseudomonadota</taxon>
        <taxon>Betaproteobacteria</taxon>
        <taxon>Burkholderiales</taxon>
        <taxon>Alcaligenaceae</taxon>
        <taxon>Alcaligenes</taxon>
    </lineage>
</organism>
<comment type="similarity">
    <text evidence="1">Belongs to the SufE family.</text>
</comment>
<proteinExistence type="inferred from homology"/>
<dbReference type="Gene3D" id="3.90.1010.10">
    <property type="match status" value="1"/>
</dbReference>
<accession>A0A3G2HUH5</accession>